<accession>A0A8H8A089</accession>
<dbReference type="AlphaFoldDB" id="A0A8H8A089"/>
<gene>
    <name evidence="2" type="ORF">BJ554DRAFT_4644</name>
</gene>
<evidence type="ECO:0000313" key="2">
    <source>
        <dbReference type="EMBL" id="KAG5462556.1"/>
    </source>
</evidence>
<reference evidence="2 3" key="1">
    <citation type="journal article" name="Sci. Rep.">
        <title>Genome-scale phylogenetic analyses confirm Olpidium as the closest living zoosporic fungus to the non-flagellated, terrestrial fungi.</title>
        <authorList>
            <person name="Chang Y."/>
            <person name="Rochon D."/>
            <person name="Sekimoto S."/>
            <person name="Wang Y."/>
            <person name="Chovatia M."/>
            <person name="Sandor L."/>
            <person name="Salamov A."/>
            <person name="Grigoriev I.V."/>
            <person name="Stajich J.E."/>
            <person name="Spatafora J.W."/>
        </authorList>
    </citation>
    <scope>NUCLEOTIDE SEQUENCE [LARGE SCALE GENOMIC DNA]</scope>
    <source>
        <strain evidence="2">S191</strain>
    </source>
</reference>
<feature type="region of interest" description="Disordered" evidence="1">
    <location>
        <begin position="95"/>
        <end position="124"/>
    </location>
</feature>
<proteinExistence type="predicted"/>
<dbReference type="Proteomes" id="UP000673691">
    <property type="component" value="Unassembled WGS sequence"/>
</dbReference>
<keyword evidence="3" id="KW-1185">Reference proteome</keyword>
<feature type="non-terminal residue" evidence="2">
    <location>
        <position position="186"/>
    </location>
</feature>
<sequence length="186" mass="20238">MRRAFYTRPSNRPSTDATEGGRLAKDGGRRAQGKGREAVEGRRRRRGRGQDGPQTRGPTKRISLEPRVVTTREGTGRTAVGKGFALSPAAEQWASPAAEAAKRGGVGEESEEPSAVPLFEGPTEGSWSARTLEAAQDVQIGMEEVYLLAVQMRAAEVRTAVVQFTKENGLFKEEDVSAYLRLFETT</sequence>
<organism evidence="2 3">
    <name type="scientific">Olpidium bornovanus</name>
    <dbReference type="NCBI Taxonomy" id="278681"/>
    <lineage>
        <taxon>Eukaryota</taxon>
        <taxon>Fungi</taxon>
        <taxon>Fungi incertae sedis</taxon>
        <taxon>Olpidiomycota</taxon>
        <taxon>Olpidiomycotina</taxon>
        <taxon>Olpidiomycetes</taxon>
        <taxon>Olpidiales</taxon>
        <taxon>Olpidiaceae</taxon>
        <taxon>Olpidium</taxon>
    </lineage>
</organism>
<feature type="compositionally biased region" description="Low complexity" evidence="1">
    <location>
        <begin position="67"/>
        <end position="82"/>
    </location>
</feature>
<evidence type="ECO:0000313" key="3">
    <source>
        <dbReference type="Proteomes" id="UP000673691"/>
    </source>
</evidence>
<feature type="region of interest" description="Disordered" evidence="1">
    <location>
        <begin position="1"/>
        <end position="82"/>
    </location>
</feature>
<name>A0A8H8A089_9FUNG</name>
<dbReference type="EMBL" id="JAEFCI010001977">
    <property type="protein sequence ID" value="KAG5462556.1"/>
    <property type="molecule type" value="Genomic_DNA"/>
</dbReference>
<comment type="caution">
    <text evidence="2">The sequence shown here is derived from an EMBL/GenBank/DDBJ whole genome shotgun (WGS) entry which is preliminary data.</text>
</comment>
<evidence type="ECO:0000256" key="1">
    <source>
        <dbReference type="SAM" id="MobiDB-lite"/>
    </source>
</evidence>
<feature type="compositionally biased region" description="Polar residues" evidence="1">
    <location>
        <begin position="8"/>
        <end position="17"/>
    </location>
</feature>
<feature type="compositionally biased region" description="Basic and acidic residues" evidence="1">
    <location>
        <begin position="22"/>
        <end position="41"/>
    </location>
</feature>
<protein>
    <submittedName>
        <fullName evidence="2">Uncharacterized protein</fullName>
    </submittedName>
</protein>